<comment type="caution">
    <text evidence="1">The sequence shown here is derived from an EMBL/GenBank/DDBJ whole genome shotgun (WGS) entry which is preliminary data.</text>
</comment>
<accession>A0ABU4HN61</accession>
<name>A0ABU4HN61_9ACTN</name>
<evidence type="ECO:0000313" key="2">
    <source>
        <dbReference type="Proteomes" id="UP001284601"/>
    </source>
</evidence>
<reference evidence="2" key="1">
    <citation type="submission" date="2023-07" db="EMBL/GenBank/DDBJ databases">
        <title>Conexibacter stalactiti sp. nov., isolated from stalactites in a lava cave and emended description of the genus Conexibacter.</title>
        <authorList>
            <person name="Lee S.D."/>
        </authorList>
    </citation>
    <scope>NUCLEOTIDE SEQUENCE [LARGE SCALE GENOMIC DNA]</scope>
    <source>
        <strain evidence="2">KCTC 39840</strain>
    </source>
</reference>
<gene>
    <name evidence="1" type="ORF">R7226_10445</name>
</gene>
<sequence>MSAETTPRLLEHLLATDGEALGDLSTWLHDGDAELRGISWDPVTRALIVPFAQEPFGAGGLQPRHVRRTWFFDEYELPMLACRLIVHGAGRPRSRDELSDRQWVGLLGIAHYEAIAALRIEFGDGGWLEVPVRSLFVELEVSDVVVTVARRRVGRWIPFSSTSYARRRGPA</sequence>
<dbReference type="Proteomes" id="UP001284601">
    <property type="component" value="Unassembled WGS sequence"/>
</dbReference>
<dbReference type="EMBL" id="JAWSTH010000021">
    <property type="protein sequence ID" value="MDW5594758.1"/>
    <property type="molecule type" value="Genomic_DNA"/>
</dbReference>
<keyword evidence="2" id="KW-1185">Reference proteome</keyword>
<protein>
    <submittedName>
        <fullName evidence="1">Uncharacterized protein</fullName>
    </submittedName>
</protein>
<organism evidence="1 2">
    <name type="scientific">Conexibacter stalactiti</name>
    <dbReference type="NCBI Taxonomy" id="1940611"/>
    <lineage>
        <taxon>Bacteria</taxon>
        <taxon>Bacillati</taxon>
        <taxon>Actinomycetota</taxon>
        <taxon>Thermoleophilia</taxon>
        <taxon>Solirubrobacterales</taxon>
        <taxon>Conexibacteraceae</taxon>
        <taxon>Conexibacter</taxon>
    </lineage>
</organism>
<dbReference type="RefSeq" id="WP_318597064.1">
    <property type="nucleotide sequence ID" value="NZ_JAWSTH010000021.1"/>
</dbReference>
<proteinExistence type="predicted"/>
<reference evidence="1 2" key="2">
    <citation type="submission" date="2023-10" db="EMBL/GenBank/DDBJ databases">
        <authorList>
            <person name="Han X.F."/>
        </authorList>
    </citation>
    <scope>NUCLEOTIDE SEQUENCE [LARGE SCALE GENOMIC DNA]</scope>
    <source>
        <strain evidence="1 2">KCTC 39840</strain>
    </source>
</reference>
<evidence type="ECO:0000313" key="1">
    <source>
        <dbReference type="EMBL" id="MDW5594758.1"/>
    </source>
</evidence>